<dbReference type="InterPro" id="IPR055178">
    <property type="entry name" value="RsdA/BaiN/AoA(So)-like_dom"/>
</dbReference>
<dbReference type="PRINTS" id="PR00368">
    <property type="entry name" value="FADPNR"/>
</dbReference>
<dbReference type="Gene3D" id="2.40.30.10">
    <property type="entry name" value="Translation factors"/>
    <property type="match status" value="1"/>
</dbReference>
<dbReference type="Pfam" id="PF03486">
    <property type="entry name" value="HI0933_like"/>
    <property type="match status" value="1"/>
</dbReference>
<dbReference type="Proteomes" id="UP000052052">
    <property type="component" value="Unassembled WGS sequence"/>
</dbReference>
<dbReference type="InterPro" id="IPR036188">
    <property type="entry name" value="FAD/NAD-bd_sf"/>
</dbReference>
<dbReference type="InterPro" id="IPR057661">
    <property type="entry name" value="RsdA/BaiN/AoA(So)_Rossmann"/>
</dbReference>
<dbReference type="EMBL" id="LDJL01000011">
    <property type="protein sequence ID" value="KRG69180.1"/>
    <property type="molecule type" value="Genomic_DNA"/>
</dbReference>
<dbReference type="Gene3D" id="1.10.8.260">
    <property type="entry name" value="HI0933 insert domain-like"/>
    <property type="match status" value="1"/>
</dbReference>
<protein>
    <submittedName>
        <fullName evidence="6">Membrane protein</fullName>
    </submittedName>
</protein>
<dbReference type="AlphaFoldDB" id="A0A0R0CH21"/>
<evidence type="ECO:0000259" key="5">
    <source>
        <dbReference type="Pfam" id="PF22780"/>
    </source>
</evidence>
<dbReference type="SUPFAM" id="SSF51905">
    <property type="entry name" value="FAD/NAD(P)-binding domain"/>
    <property type="match status" value="1"/>
</dbReference>
<dbReference type="SUPFAM" id="SSF160996">
    <property type="entry name" value="HI0933 insert domain-like"/>
    <property type="match status" value="1"/>
</dbReference>
<accession>A0A0R0CH21</accession>
<keyword evidence="3" id="KW-0274">FAD</keyword>
<organism evidence="6 7">
    <name type="scientific">Pseudoxanthomonas dokdonensis</name>
    <dbReference type="NCBI Taxonomy" id="344882"/>
    <lineage>
        <taxon>Bacteria</taxon>
        <taxon>Pseudomonadati</taxon>
        <taxon>Pseudomonadota</taxon>
        <taxon>Gammaproteobacteria</taxon>
        <taxon>Lysobacterales</taxon>
        <taxon>Lysobacteraceae</taxon>
        <taxon>Pseudoxanthomonas</taxon>
    </lineage>
</organism>
<gene>
    <name evidence="6" type="ORF">ABB29_09845</name>
</gene>
<dbReference type="Gene3D" id="3.50.50.60">
    <property type="entry name" value="FAD/NAD(P)-binding domain"/>
    <property type="match status" value="1"/>
</dbReference>
<evidence type="ECO:0000256" key="2">
    <source>
        <dbReference type="ARBA" id="ARBA00022630"/>
    </source>
</evidence>
<feature type="domain" description="RsdA/BaiN/AoA(So)-like insert" evidence="5">
    <location>
        <begin position="189"/>
        <end position="338"/>
    </location>
</feature>
<evidence type="ECO:0000313" key="6">
    <source>
        <dbReference type="EMBL" id="KRG69180.1"/>
    </source>
</evidence>
<dbReference type="PRINTS" id="PR00411">
    <property type="entry name" value="PNDRDTASEI"/>
</dbReference>
<dbReference type="RefSeq" id="WP_057658594.1">
    <property type="nucleotide sequence ID" value="NZ_LDJL01000011.1"/>
</dbReference>
<name>A0A0R0CH21_9GAMM</name>
<dbReference type="PANTHER" id="PTHR42887">
    <property type="entry name" value="OS12G0638800 PROTEIN"/>
    <property type="match status" value="1"/>
</dbReference>
<evidence type="ECO:0000256" key="1">
    <source>
        <dbReference type="ARBA" id="ARBA00001974"/>
    </source>
</evidence>
<sequence>MARSFDVVVIGGGAAGLMCALTAGQRGRRVLLVEHANRVGKKILMSGGGRCNFTNTGTSPANYLSANPHFCKSALARYTPADFIAMVERHGIAYHEKELGQLFCDESSKLIVRMLVDECSAAGVDIQTGCSVESVSQGDGGFQLRTSIGSVSSPSLVVASGGLSIPSMGATGFGYQLAQQFGHQLLPTRAGLVPLTLSGKHQQRFADLSGLSLPVQARCGKQSFRNFMLVTHRGISGPAILQISSYWQAGDDLRLDLLPGEDALAWLLEQQRQRPAAELKTVLAEALPKRFAQRLCEVWLPNRPIRQFNQPQLREVASLLQAFPLVASGTEGYRTAEVTLGGVDTDGISSSTLQSKNVPGLFFIGEVVDVTGWLGGYNFQWAWASGHAAGQAV</sequence>
<reference evidence="6 7" key="1">
    <citation type="submission" date="2015-05" db="EMBL/GenBank/DDBJ databases">
        <title>Genome sequencing and analysis of members of genus Stenotrophomonas.</title>
        <authorList>
            <person name="Patil P.P."/>
            <person name="Midha S."/>
            <person name="Patil P.B."/>
        </authorList>
    </citation>
    <scope>NUCLEOTIDE SEQUENCE [LARGE SCALE GENOMIC DNA]</scope>
    <source>
        <strain evidence="6 7">DSM 21858</strain>
    </source>
</reference>
<comment type="caution">
    <text evidence="6">The sequence shown here is derived from an EMBL/GenBank/DDBJ whole genome shotgun (WGS) entry which is preliminary data.</text>
</comment>
<dbReference type="InterPro" id="IPR004792">
    <property type="entry name" value="BaiN-like"/>
</dbReference>
<proteinExistence type="predicted"/>
<evidence type="ECO:0000256" key="3">
    <source>
        <dbReference type="ARBA" id="ARBA00022827"/>
    </source>
</evidence>
<dbReference type="InterPro" id="IPR023166">
    <property type="entry name" value="BaiN-like_dom_sf"/>
</dbReference>
<evidence type="ECO:0000259" key="4">
    <source>
        <dbReference type="Pfam" id="PF03486"/>
    </source>
</evidence>
<feature type="domain" description="RsdA/BaiN/AoA(So)-like Rossmann fold-like" evidence="4">
    <location>
        <begin position="6"/>
        <end position="391"/>
    </location>
</feature>
<evidence type="ECO:0000313" key="7">
    <source>
        <dbReference type="Proteomes" id="UP000052052"/>
    </source>
</evidence>
<keyword evidence="2" id="KW-0285">Flavoprotein</keyword>
<dbReference type="Pfam" id="PF22780">
    <property type="entry name" value="HI0933_like_1st"/>
    <property type="match status" value="1"/>
</dbReference>
<dbReference type="PATRIC" id="fig|344882.3.peg.337"/>
<keyword evidence="7" id="KW-1185">Reference proteome</keyword>
<dbReference type="NCBIfam" id="TIGR00275">
    <property type="entry name" value="aminoacetone oxidase family FAD-binding enzyme"/>
    <property type="match status" value="1"/>
</dbReference>
<comment type="cofactor">
    <cofactor evidence="1">
        <name>FAD</name>
        <dbReference type="ChEBI" id="CHEBI:57692"/>
    </cofactor>
</comment>
<dbReference type="PANTHER" id="PTHR42887:SF2">
    <property type="entry name" value="OS12G0638800 PROTEIN"/>
    <property type="match status" value="1"/>
</dbReference>
<dbReference type="OrthoDB" id="9773233at2"/>